<protein>
    <submittedName>
        <fullName evidence="2">Uncharacterized protein</fullName>
    </submittedName>
</protein>
<accession>A0ABU2AAE2</accession>
<dbReference type="RefSeq" id="WP_310330383.1">
    <property type="nucleotide sequence ID" value="NZ_JAVDXV010000006.1"/>
</dbReference>
<evidence type="ECO:0000256" key="1">
    <source>
        <dbReference type="SAM" id="SignalP"/>
    </source>
</evidence>
<dbReference type="Proteomes" id="UP001180825">
    <property type="component" value="Unassembled WGS sequence"/>
</dbReference>
<dbReference type="EMBL" id="JAVDXV010000006">
    <property type="protein sequence ID" value="MDR7334134.1"/>
    <property type="molecule type" value="Genomic_DNA"/>
</dbReference>
<reference evidence="2 3" key="1">
    <citation type="submission" date="2023-07" db="EMBL/GenBank/DDBJ databases">
        <title>Sorghum-associated microbial communities from plants grown in Nebraska, USA.</title>
        <authorList>
            <person name="Schachtman D."/>
        </authorList>
    </citation>
    <scope>NUCLEOTIDE SEQUENCE [LARGE SCALE GENOMIC DNA]</scope>
    <source>
        <strain evidence="2 3">BE316</strain>
    </source>
</reference>
<gene>
    <name evidence="2" type="ORF">J2X21_003286</name>
</gene>
<keyword evidence="1" id="KW-0732">Signal</keyword>
<feature type="signal peptide" evidence="1">
    <location>
        <begin position="1"/>
        <end position="21"/>
    </location>
</feature>
<proteinExistence type="predicted"/>
<organism evidence="2 3">
    <name type="scientific">Roseateles asaccharophilus</name>
    <dbReference type="NCBI Taxonomy" id="582607"/>
    <lineage>
        <taxon>Bacteria</taxon>
        <taxon>Pseudomonadati</taxon>
        <taxon>Pseudomonadota</taxon>
        <taxon>Betaproteobacteria</taxon>
        <taxon>Burkholderiales</taxon>
        <taxon>Sphaerotilaceae</taxon>
        <taxon>Roseateles</taxon>
    </lineage>
</organism>
<sequence>MNAWWLSLPLLCAALAGVAQAEDLPRSPACRTAVAALEQAEDALADSAASAPRRQRDDVAAKLKPLRQRVADACLGGMTTSPPPSQRTWIPPAPVARAEPLAPRAQPRPLPPLDLPRTDPPVTITHCNAATCTASDGSTLTRVGPGLVGPKGTCTVQGMFLRCP</sequence>
<feature type="chain" id="PRO_5046785492" evidence="1">
    <location>
        <begin position="22"/>
        <end position="164"/>
    </location>
</feature>
<evidence type="ECO:0000313" key="3">
    <source>
        <dbReference type="Proteomes" id="UP001180825"/>
    </source>
</evidence>
<keyword evidence="3" id="KW-1185">Reference proteome</keyword>
<evidence type="ECO:0000313" key="2">
    <source>
        <dbReference type="EMBL" id="MDR7334134.1"/>
    </source>
</evidence>
<name>A0ABU2AAE2_9BURK</name>
<comment type="caution">
    <text evidence="2">The sequence shown here is derived from an EMBL/GenBank/DDBJ whole genome shotgun (WGS) entry which is preliminary data.</text>
</comment>